<dbReference type="PANTHER" id="PTHR32196:SF21">
    <property type="entry name" value="ABC TRANSPORTER PERMEASE PROTEIN YPHD-RELATED"/>
    <property type="match status" value="1"/>
</dbReference>
<keyword evidence="5 8" id="KW-0812">Transmembrane</keyword>
<dbReference type="EMBL" id="CAEZYM010000012">
    <property type="protein sequence ID" value="CAB4730940.1"/>
    <property type="molecule type" value="Genomic_DNA"/>
</dbReference>
<evidence type="ECO:0000256" key="3">
    <source>
        <dbReference type="ARBA" id="ARBA00022475"/>
    </source>
</evidence>
<dbReference type="EMBL" id="CAFBQX010000005">
    <property type="protein sequence ID" value="CAB5073465.1"/>
    <property type="molecule type" value="Genomic_DNA"/>
</dbReference>
<dbReference type="PANTHER" id="PTHR32196">
    <property type="entry name" value="ABC TRANSPORTER PERMEASE PROTEIN YPHD-RELATED-RELATED"/>
    <property type="match status" value="1"/>
</dbReference>
<feature type="transmembrane region" description="Helical" evidence="8">
    <location>
        <begin position="42"/>
        <end position="66"/>
    </location>
</feature>
<evidence type="ECO:0000313" key="11">
    <source>
        <dbReference type="EMBL" id="CAB4730940.1"/>
    </source>
</evidence>
<dbReference type="Pfam" id="PF02653">
    <property type="entry name" value="BPD_transp_2"/>
    <property type="match status" value="1"/>
</dbReference>
<evidence type="ECO:0000256" key="7">
    <source>
        <dbReference type="ARBA" id="ARBA00023136"/>
    </source>
</evidence>
<keyword evidence="6 8" id="KW-1133">Transmembrane helix</keyword>
<name>A0A6J6ZYN6_9ZZZZ</name>
<dbReference type="GO" id="GO:0005886">
    <property type="term" value="C:plasma membrane"/>
    <property type="evidence" value="ECO:0007669"/>
    <property type="project" value="UniProtKB-SubCell"/>
</dbReference>
<evidence type="ECO:0000256" key="4">
    <source>
        <dbReference type="ARBA" id="ARBA00022519"/>
    </source>
</evidence>
<accession>A0A6J6ZYN6</accession>
<dbReference type="EMBL" id="CAEZZW010000008">
    <property type="protein sequence ID" value="CAB4786421.1"/>
    <property type="molecule type" value="Genomic_DNA"/>
</dbReference>
<evidence type="ECO:0000313" key="13">
    <source>
        <dbReference type="EMBL" id="CAB4825572.1"/>
    </source>
</evidence>
<reference evidence="13" key="1">
    <citation type="submission" date="2020-05" db="EMBL/GenBank/DDBJ databases">
        <authorList>
            <person name="Chiriac C."/>
            <person name="Salcher M."/>
            <person name="Ghai R."/>
            <person name="Kavagutti S V."/>
        </authorList>
    </citation>
    <scope>NUCLEOTIDE SEQUENCE</scope>
</reference>
<dbReference type="EMBL" id="CAFBLD010000009">
    <property type="protein sequence ID" value="CAB4874604.1"/>
    <property type="molecule type" value="Genomic_DNA"/>
</dbReference>
<keyword evidence="4" id="KW-0997">Cell inner membrane</keyword>
<feature type="transmembrane region" description="Helical" evidence="8">
    <location>
        <begin position="97"/>
        <end position="118"/>
    </location>
</feature>
<evidence type="ECO:0000313" key="14">
    <source>
        <dbReference type="EMBL" id="CAB4874604.1"/>
    </source>
</evidence>
<feature type="transmembrane region" description="Helical" evidence="8">
    <location>
        <begin position="277"/>
        <end position="298"/>
    </location>
</feature>
<comment type="subcellular location">
    <subcellularLocation>
        <location evidence="1">Cell membrane</location>
        <topology evidence="1">Multi-pass membrane protein</topology>
    </subcellularLocation>
</comment>
<dbReference type="AlphaFoldDB" id="A0A6J6ZYN6"/>
<keyword evidence="7 8" id="KW-0472">Membrane</keyword>
<evidence type="ECO:0000256" key="2">
    <source>
        <dbReference type="ARBA" id="ARBA00022448"/>
    </source>
</evidence>
<feature type="transmembrane region" description="Helical" evidence="8">
    <location>
        <begin position="238"/>
        <end position="265"/>
    </location>
</feature>
<dbReference type="EMBL" id="CAFABH010000006">
    <property type="protein sequence ID" value="CAB4825572.1"/>
    <property type="molecule type" value="Genomic_DNA"/>
</dbReference>
<feature type="transmembrane region" description="Helical" evidence="8">
    <location>
        <begin position="125"/>
        <end position="144"/>
    </location>
</feature>
<dbReference type="InterPro" id="IPR001851">
    <property type="entry name" value="ABC_transp_permease"/>
</dbReference>
<gene>
    <name evidence="10" type="ORF">UFOPK2510_01169</name>
    <name evidence="11" type="ORF">UFOPK2718_01237</name>
    <name evidence="12" type="ORF">UFOPK2936_01321</name>
    <name evidence="13" type="ORF">UFOPK3174_00530</name>
    <name evidence="14" type="ORF">UFOPK3328_01274</name>
    <name evidence="15" type="ORF">UFOPK3779_01260</name>
    <name evidence="16" type="ORF">UFOPK3913_00671</name>
    <name evidence="9" type="ORF">UFOPK4107_01188</name>
    <name evidence="17" type="ORF">UFOPK4403_00935</name>
</gene>
<evidence type="ECO:0000256" key="5">
    <source>
        <dbReference type="ARBA" id="ARBA00022692"/>
    </source>
</evidence>
<dbReference type="EMBL" id="CAFBNH010000008">
    <property type="protein sequence ID" value="CAB4951721.1"/>
    <property type="molecule type" value="Genomic_DNA"/>
</dbReference>
<sequence>MNVAHKIKSLVSDQRFVLSLLTVALFIFFGLKNSAFFNADFVIYPLIRDAATLSVIGLAQLCALSIGHLNLAVGRMAAVSALAAGAAYQYLHVSLLLGLFMGLFVGASLGALTGWIIVKSQVNAFIVTLAMDFALLGFVTYIYVTFTGATTAFTTKPAGMEFWRNTSWHQYCVAGVCGPKIFPMMLVPAIIAIAVIGFIFSKTRLGRELLSTGSNLRAAKLSGIPVDRRVITAHLMSGLLAGLAGIMLAFTNGSFTAAIGSQFMLPSFLGPVLGGTLLAGGSVAVLGTFIGTLLTLIIRQGLSVQGIGLETLNIALGLVLLTALSLGQIQKMFTAIRMRGRT</sequence>
<organism evidence="13">
    <name type="scientific">freshwater metagenome</name>
    <dbReference type="NCBI Taxonomy" id="449393"/>
    <lineage>
        <taxon>unclassified sequences</taxon>
        <taxon>metagenomes</taxon>
        <taxon>ecological metagenomes</taxon>
    </lineage>
</organism>
<feature type="transmembrane region" description="Helical" evidence="8">
    <location>
        <begin position="181"/>
        <end position="200"/>
    </location>
</feature>
<dbReference type="EMBL" id="CAESAE010000007">
    <property type="protein sequence ID" value="CAB4342904.1"/>
    <property type="molecule type" value="Genomic_DNA"/>
</dbReference>
<keyword evidence="2" id="KW-0813">Transport</keyword>
<feature type="transmembrane region" description="Helical" evidence="8">
    <location>
        <begin position="310"/>
        <end position="329"/>
    </location>
</feature>
<evidence type="ECO:0000256" key="8">
    <source>
        <dbReference type="SAM" id="Phobius"/>
    </source>
</evidence>
<evidence type="ECO:0000313" key="9">
    <source>
        <dbReference type="EMBL" id="CAB4342904.1"/>
    </source>
</evidence>
<dbReference type="CDD" id="cd06579">
    <property type="entry name" value="TM_PBP1_transp_AraH_like"/>
    <property type="match status" value="1"/>
</dbReference>
<evidence type="ECO:0000313" key="16">
    <source>
        <dbReference type="EMBL" id="CAB4974003.1"/>
    </source>
</evidence>
<dbReference type="EMBL" id="CAFBOC010000006">
    <property type="protein sequence ID" value="CAB4974003.1"/>
    <property type="molecule type" value="Genomic_DNA"/>
</dbReference>
<keyword evidence="3" id="KW-1003">Cell membrane</keyword>
<protein>
    <submittedName>
        <fullName evidence="13">Unannotated protein</fullName>
    </submittedName>
</protein>
<evidence type="ECO:0000313" key="17">
    <source>
        <dbReference type="EMBL" id="CAB5073465.1"/>
    </source>
</evidence>
<evidence type="ECO:0000313" key="10">
    <source>
        <dbReference type="EMBL" id="CAB4698608.1"/>
    </source>
</evidence>
<dbReference type="EMBL" id="CAEZXO010000007">
    <property type="protein sequence ID" value="CAB4698608.1"/>
    <property type="molecule type" value="Genomic_DNA"/>
</dbReference>
<evidence type="ECO:0000313" key="12">
    <source>
        <dbReference type="EMBL" id="CAB4786421.1"/>
    </source>
</evidence>
<dbReference type="GO" id="GO:0022857">
    <property type="term" value="F:transmembrane transporter activity"/>
    <property type="evidence" value="ECO:0007669"/>
    <property type="project" value="InterPro"/>
</dbReference>
<evidence type="ECO:0000256" key="6">
    <source>
        <dbReference type="ARBA" id="ARBA00022989"/>
    </source>
</evidence>
<evidence type="ECO:0000313" key="15">
    <source>
        <dbReference type="EMBL" id="CAB4951721.1"/>
    </source>
</evidence>
<feature type="transmembrane region" description="Helical" evidence="8">
    <location>
        <begin position="16"/>
        <end position="36"/>
    </location>
</feature>
<evidence type="ECO:0000256" key="1">
    <source>
        <dbReference type="ARBA" id="ARBA00004651"/>
    </source>
</evidence>
<proteinExistence type="predicted"/>